<protein>
    <submittedName>
        <fullName evidence="3">Uncharacterized protein</fullName>
    </submittedName>
</protein>
<evidence type="ECO:0000313" key="4">
    <source>
        <dbReference type="Proteomes" id="UP001211065"/>
    </source>
</evidence>
<name>A0AAD5UBP7_9FUNG</name>
<keyword evidence="1" id="KW-0175">Coiled coil</keyword>
<feature type="compositionally biased region" description="Low complexity" evidence="2">
    <location>
        <begin position="154"/>
        <end position="163"/>
    </location>
</feature>
<feature type="coiled-coil region" evidence="1">
    <location>
        <begin position="7"/>
        <end position="139"/>
    </location>
</feature>
<sequence length="172" mass="20373">MDKLISLRKLKTKSETLAQLMHEYKNNSVQLEKKQNFLKDYQREVSIRLQEKEDLKLRLQSVFEELKSLEKLEEDLNLKNYLKEEEETKMMLEKKSEVLIKEVNDIREEHGLIKLSSLNEQLTESCNKLLQDYREKRKSEFDFDDNYKVGGGTSSQKTSSKSSPHLKKKKIS</sequence>
<evidence type="ECO:0000256" key="2">
    <source>
        <dbReference type="SAM" id="MobiDB-lite"/>
    </source>
</evidence>
<feature type="region of interest" description="Disordered" evidence="2">
    <location>
        <begin position="143"/>
        <end position="172"/>
    </location>
</feature>
<accession>A0AAD5UBP7</accession>
<gene>
    <name evidence="3" type="ORF">HK099_005228</name>
</gene>
<dbReference type="Proteomes" id="UP001211065">
    <property type="component" value="Unassembled WGS sequence"/>
</dbReference>
<evidence type="ECO:0000313" key="3">
    <source>
        <dbReference type="EMBL" id="KAJ3228218.1"/>
    </source>
</evidence>
<proteinExistence type="predicted"/>
<reference evidence="3" key="1">
    <citation type="submission" date="2020-05" db="EMBL/GenBank/DDBJ databases">
        <title>Phylogenomic resolution of chytrid fungi.</title>
        <authorList>
            <person name="Stajich J.E."/>
            <person name="Amses K."/>
            <person name="Simmons R."/>
            <person name="Seto K."/>
            <person name="Myers J."/>
            <person name="Bonds A."/>
            <person name="Quandt C.A."/>
            <person name="Barry K."/>
            <person name="Liu P."/>
            <person name="Grigoriev I."/>
            <person name="Longcore J.E."/>
            <person name="James T.Y."/>
        </authorList>
    </citation>
    <scope>NUCLEOTIDE SEQUENCE</scope>
    <source>
        <strain evidence="3">JEL0476</strain>
    </source>
</reference>
<keyword evidence="4" id="KW-1185">Reference proteome</keyword>
<organism evidence="3 4">
    <name type="scientific">Clydaea vesicula</name>
    <dbReference type="NCBI Taxonomy" id="447962"/>
    <lineage>
        <taxon>Eukaryota</taxon>
        <taxon>Fungi</taxon>
        <taxon>Fungi incertae sedis</taxon>
        <taxon>Chytridiomycota</taxon>
        <taxon>Chytridiomycota incertae sedis</taxon>
        <taxon>Chytridiomycetes</taxon>
        <taxon>Lobulomycetales</taxon>
        <taxon>Lobulomycetaceae</taxon>
        <taxon>Clydaea</taxon>
    </lineage>
</organism>
<evidence type="ECO:0000256" key="1">
    <source>
        <dbReference type="SAM" id="Coils"/>
    </source>
</evidence>
<dbReference type="AlphaFoldDB" id="A0AAD5UBP7"/>
<dbReference type="EMBL" id="JADGJW010000004">
    <property type="protein sequence ID" value="KAJ3228218.1"/>
    <property type="molecule type" value="Genomic_DNA"/>
</dbReference>
<comment type="caution">
    <text evidence="3">The sequence shown here is derived from an EMBL/GenBank/DDBJ whole genome shotgun (WGS) entry which is preliminary data.</text>
</comment>